<reference evidence="4" key="2">
    <citation type="submission" date="2020-04" db="EMBL/GenBank/DDBJ databases">
        <authorList>
            <consortium name="NCBI Genome Project"/>
        </authorList>
    </citation>
    <scope>NUCLEOTIDE SEQUENCE</scope>
    <source>
        <strain evidence="4">CBS 304.34</strain>
    </source>
</reference>
<reference evidence="4" key="3">
    <citation type="submission" date="2025-04" db="UniProtKB">
        <authorList>
            <consortium name="RefSeq"/>
        </authorList>
    </citation>
    <scope>IDENTIFICATION</scope>
    <source>
        <strain evidence="4">CBS 304.34</strain>
    </source>
</reference>
<dbReference type="AlphaFoldDB" id="A0A6A6YS92"/>
<evidence type="ECO:0000259" key="1">
    <source>
        <dbReference type="Pfam" id="PF21762"/>
    </source>
</evidence>
<proteinExistence type="predicted"/>
<feature type="non-terminal residue" evidence="2">
    <location>
        <position position="1"/>
    </location>
</feature>
<dbReference type="Proteomes" id="UP000504636">
    <property type="component" value="Unplaced"/>
</dbReference>
<dbReference type="PANTHER" id="PTHR28083">
    <property type="entry name" value="GOOD FOR FULL DBP5 ACTIVITY PROTEIN 2"/>
    <property type="match status" value="1"/>
</dbReference>
<evidence type="ECO:0000313" key="2">
    <source>
        <dbReference type="EMBL" id="KAF2810835.1"/>
    </source>
</evidence>
<organism evidence="2">
    <name type="scientific">Mytilinidion resinicola</name>
    <dbReference type="NCBI Taxonomy" id="574789"/>
    <lineage>
        <taxon>Eukaryota</taxon>
        <taxon>Fungi</taxon>
        <taxon>Dikarya</taxon>
        <taxon>Ascomycota</taxon>
        <taxon>Pezizomycotina</taxon>
        <taxon>Dothideomycetes</taxon>
        <taxon>Pleosporomycetidae</taxon>
        <taxon>Mytilinidiales</taxon>
        <taxon>Mytilinidiaceae</taxon>
        <taxon>Mytilinidion</taxon>
    </lineage>
</organism>
<feature type="domain" description="Gfd2/YDR514C-like C-terminal" evidence="1">
    <location>
        <begin position="2"/>
        <end position="193"/>
    </location>
</feature>
<keyword evidence="3" id="KW-1185">Reference proteome</keyword>
<dbReference type="InterPro" id="IPR048519">
    <property type="entry name" value="Gfd2/YDR514C-like_C"/>
</dbReference>
<dbReference type="InterPro" id="IPR040151">
    <property type="entry name" value="Gfd2/YDR514C-like"/>
</dbReference>
<dbReference type="OrthoDB" id="5953249at2759"/>
<dbReference type="Pfam" id="PF21762">
    <property type="entry name" value="DEDDh_C"/>
    <property type="match status" value="1"/>
</dbReference>
<dbReference type="EMBL" id="MU003699">
    <property type="protein sequence ID" value="KAF2810835.1"/>
    <property type="molecule type" value="Genomic_DNA"/>
</dbReference>
<dbReference type="PANTHER" id="PTHR28083:SF1">
    <property type="entry name" value="GOOD FOR FULL DBP5 ACTIVITY PROTEIN 2"/>
    <property type="match status" value="1"/>
</dbReference>
<dbReference type="Gene3D" id="3.30.420.10">
    <property type="entry name" value="Ribonuclease H-like superfamily/Ribonuclease H"/>
    <property type="match status" value="1"/>
</dbReference>
<dbReference type="RefSeq" id="XP_033577799.1">
    <property type="nucleotide sequence ID" value="XM_033714692.1"/>
</dbReference>
<dbReference type="SUPFAM" id="SSF53098">
    <property type="entry name" value="Ribonuclease H-like"/>
    <property type="match status" value="1"/>
</dbReference>
<dbReference type="InterPro" id="IPR036397">
    <property type="entry name" value="RNaseH_sf"/>
</dbReference>
<dbReference type="GO" id="GO:0003676">
    <property type="term" value="F:nucleic acid binding"/>
    <property type="evidence" value="ECO:0007669"/>
    <property type="project" value="InterPro"/>
</dbReference>
<reference evidence="2 4" key="1">
    <citation type="journal article" date="2020" name="Stud. Mycol.">
        <title>101 Dothideomycetes genomes: a test case for predicting lifestyles and emergence of pathogens.</title>
        <authorList>
            <person name="Haridas S."/>
            <person name="Albert R."/>
            <person name="Binder M."/>
            <person name="Bloem J."/>
            <person name="Labutti K."/>
            <person name="Salamov A."/>
            <person name="Andreopoulos B."/>
            <person name="Baker S."/>
            <person name="Barry K."/>
            <person name="Bills G."/>
            <person name="Bluhm B."/>
            <person name="Cannon C."/>
            <person name="Castanera R."/>
            <person name="Culley D."/>
            <person name="Daum C."/>
            <person name="Ezra D."/>
            <person name="Gonzalez J."/>
            <person name="Henrissat B."/>
            <person name="Kuo A."/>
            <person name="Liang C."/>
            <person name="Lipzen A."/>
            <person name="Lutzoni F."/>
            <person name="Magnuson J."/>
            <person name="Mondo S."/>
            <person name="Nolan M."/>
            <person name="Ohm R."/>
            <person name="Pangilinan J."/>
            <person name="Park H.-J."/>
            <person name="Ramirez L."/>
            <person name="Alfaro M."/>
            <person name="Sun H."/>
            <person name="Tritt A."/>
            <person name="Yoshinaga Y."/>
            <person name="Zwiers L.-H."/>
            <person name="Turgeon B."/>
            <person name="Goodwin S."/>
            <person name="Spatafora J."/>
            <person name="Crous P."/>
            <person name="Grigoriev I."/>
        </authorList>
    </citation>
    <scope>NUCLEOTIDE SEQUENCE</scope>
    <source>
        <strain evidence="2 4">CBS 304.34</strain>
    </source>
</reference>
<feature type="non-terminal residue" evidence="2">
    <location>
        <position position="271"/>
    </location>
</feature>
<dbReference type="InterPro" id="IPR012337">
    <property type="entry name" value="RNaseH-like_sf"/>
</dbReference>
<evidence type="ECO:0000313" key="3">
    <source>
        <dbReference type="Proteomes" id="UP000504636"/>
    </source>
</evidence>
<accession>A0A6A6YS92</accession>
<name>A0A6A6YS92_9PEZI</name>
<dbReference type="GeneID" id="54455585"/>
<gene>
    <name evidence="2 4" type="ORF">BDZ99DRAFT_362518</name>
</gene>
<sequence length="271" mass="30389">IIAIDCEWHVYEPRELTEIGIAMLDTRDIQGVDPGKHGENWLNKIWFYHLRIREHGHLINRWHCIGSPFDFHWGTTKWVTKPEARAALIECFSERLDPYARDSEPCPAVFVGHDVRGDLESLNQHLGFNADSIGSVVTTLDTQTMANACGIRSGVGPTINLGLLCNKLGITETPHLHNAGNDAAYTLIYAVLMVLPQEELNSAEGKSMQDMMNSLMKTAMLYQPPAWGIKKFCTRCNRIGNQQPECLAPVECSKCKVKGRRGFRSHATARC</sequence>
<protein>
    <recommendedName>
        <fullName evidence="1">Gfd2/YDR514C-like C-terminal domain-containing protein</fullName>
    </recommendedName>
</protein>
<dbReference type="GO" id="GO:0005634">
    <property type="term" value="C:nucleus"/>
    <property type="evidence" value="ECO:0007669"/>
    <property type="project" value="TreeGrafter"/>
</dbReference>
<evidence type="ECO:0000313" key="4">
    <source>
        <dbReference type="RefSeq" id="XP_033577799.1"/>
    </source>
</evidence>